<dbReference type="PROSITE" id="PS51068">
    <property type="entry name" value="FPG_CAT"/>
    <property type="match status" value="1"/>
</dbReference>
<dbReference type="Gene3D" id="3.20.190.10">
    <property type="entry name" value="MutM-like, N-terminal"/>
    <property type="match status" value="1"/>
</dbReference>
<dbReference type="SUPFAM" id="SSF57716">
    <property type="entry name" value="Glucocorticoid receptor-like (DNA-binding domain)"/>
    <property type="match status" value="1"/>
</dbReference>
<dbReference type="InterPro" id="IPR035937">
    <property type="entry name" value="FPG_N"/>
</dbReference>
<evidence type="ECO:0000256" key="6">
    <source>
        <dbReference type="ARBA" id="ARBA00022763"/>
    </source>
</evidence>
<dbReference type="PANTHER" id="PTHR22993">
    <property type="entry name" value="FORMAMIDOPYRIMIDINE-DNA GLYCOSYLASE"/>
    <property type="match status" value="1"/>
</dbReference>
<dbReference type="GO" id="GO:0034039">
    <property type="term" value="F:8-oxo-7,8-dihydroguanine DNA N-glycosylase activity"/>
    <property type="evidence" value="ECO:0007669"/>
    <property type="project" value="TreeGrafter"/>
</dbReference>
<keyword evidence="14" id="KW-0326">Glycosidase</keyword>
<comment type="catalytic activity">
    <reaction evidence="15">
        <text>2'-deoxyribonucleotide-(2'-deoxyribose 5'-phosphate)-2'-deoxyribonucleotide-DNA = a 3'-end 2'-deoxyribonucleotide-(2,3-dehydro-2,3-deoxyribose 5'-phosphate)-DNA + a 5'-end 5'-phospho-2'-deoxyribonucleoside-DNA + H(+)</text>
        <dbReference type="Rhea" id="RHEA:66592"/>
        <dbReference type="Rhea" id="RHEA-COMP:13180"/>
        <dbReference type="Rhea" id="RHEA-COMP:16897"/>
        <dbReference type="Rhea" id="RHEA-COMP:17067"/>
        <dbReference type="ChEBI" id="CHEBI:15378"/>
        <dbReference type="ChEBI" id="CHEBI:136412"/>
        <dbReference type="ChEBI" id="CHEBI:157695"/>
        <dbReference type="ChEBI" id="CHEBI:167181"/>
        <dbReference type="EC" id="4.2.99.18"/>
    </reaction>
</comment>
<evidence type="ECO:0000256" key="3">
    <source>
        <dbReference type="ARBA" id="ARBA00009409"/>
    </source>
</evidence>
<evidence type="ECO:0000259" key="17">
    <source>
        <dbReference type="PROSITE" id="PS51066"/>
    </source>
</evidence>
<dbReference type="GO" id="GO:0003684">
    <property type="term" value="F:damaged DNA binding"/>
    <property type="evidence" value="ECO:0007669"/>
    <property type="project" value="InterPro"/>
</dbReference>
<dbReference type="AlphaFoldDB" id="A0A1F4ZDH4"/>
<keyword evidence="12" id="KW-0456">Lyase</keyword>
<organism evidence="19 20">
    <name type="scientific">Candidatus Amesbacteria bacterium RIFCSPLOWO2_01_FULL_48_25</name>
    <dbReference type="NCBI Taxonomy" id="1797259"/>
    <lineage>
        <taxon>Bacteria</taxon>
        <taxon>Candidatus Amesiibacteriota</taxon>
    </lineage>
</organism>
<evidence type="ECO:0000256" key="16">
    <source>
        <dbReference type="PROSITE-ProRule" id="PRU00391"/>
    </source>
</evidence>
<protein>
    <submittedName>
        <fullName evidence="19">DNA-formamidopyrimidine glycosylase</fullName>
    </submittedName>
</protein>
<evidence type="ECO:0000256" key="13">
    <source>
        <dbReference type="ARBA" id="ARBA00023268"/>
    </source>
</evidence>
<feature type="domain" description="Formamidopyrimidine-DNA glycosylase catalytic" evidence="18">
    <location>
        <begin position="2"/>
        <end position="123"/>
    </location>
</feature>
<keyword evidence="5" id="KW-0479">Metal-binding</keyword>
<reference evidence="19 20" key="1">
    <citation type="journal article" date="2016" name="Nat. Commun.">
        <title>Thousands of microbial genomes shed light on interconnected biogeochemical processes in an aquifer system.</title>
        <authorList>
            <person name="Anantharaman K."/>
            <person name="Brown C.T."/>
            <person name="Hug L.A."/>
            <person name="Sharon I."/>
            <person name="Castelle C.J."/>
            <person name="Probst A.J."/>
            <person name="Thomas B.C."/>
            <person name="Singh A."/>
            <person name="Wilkins M.J."/>
            <person name="Karaoz U."/>
            <person name="Brodie E.L."/>
            <person name="Williams K.H."/>
            <person name="Hubbard S.S."/>
            <person name="Banfield J.F."/>
        </authorList>
    </citation>
    <scope>NUCLEOTIDE SEQUENCE [LARGE SCALE GENOMIC DNA]</scope>
</reference>
<dbReference type="PROSITE" id="PS51066">
    <property type="entry name" value="ZF_FPG_2"/>
    <property type="match status" value="1"/>
</dbReference>
<name>A0A1F4ZDH4_9BACT</name>
<keyword evidence="8" id="KW-0378">Hydrolase</keyword>
<dbReference type="NCBIfam" id="NF002211">
    <property type="entry name" value="PRK01103.1"/>
    <property type="match status" value="1"/>
</dbReference>
<dbReference type="SUPFAM" id="SSF46946">
    <property type="entry name" value="S13-like H2TH domain"/>
    <property type="match status" value="1"/>
</dbReference>
<evidence type="ECO:0000256" key="4">
    <source>
        <dbReference type="ARBA" id="ARBA00011245"/>
    </source>
</evidence>
<dbReference type="InterPro" id="IPR000214">
    <property type="entry name" value="Znf_DNA_glyclase/AP_lyase"/>
</dbReference>
<accession>A0A1F4ZDH4</accession>
<comment type="similarity">
    <text evidence="3">Belongs to the FPG family.</text>
</comment>
<sequence>MPELPEIETVRVQLGRVLMGQVCKDIKILNHKVIKGNLDSIKHKGVKGVERRGKVLLINFGPGLKLGFHFKMTGQLIYEEKGKRVVGGHPTEDFVARMPSGHTRAIFYFSKGTLYFNDQRLFGWVEVNPKFVEKLGPEPFEINETEFIKRLGRLRKPIKVAIMDQEVISGVGNIYANDALWEAKTNPQTPSHKLQGEQLTVLLEKIKLVLSEGIKYGGATAADAKYIDLHGLGGHYQEHFRVYDREGQECRRCKGVIKKFELGGRGTYVCPKCQTG</sequence>
<evidence type="ECO:0000259" key="18">
    <source>
        <dbReference type="PROSITE" id="PS51068"/>
    </source>
</evidence>
<evidence type="ECO:0000256" key="11">
    <source>
        <dbReference type="ARBA" id="ARBA00023204"/>
    </source>
</evidence>
<dbReference type="InterPro" id="IPR015886">
    <property type="entry name" value="H2TH_FPG"/>
</dbReference>
<dbReference type="PANTHER" id="PTHR22993:SF9">
    <property type="entry name" value="FORMAMIDOPYRIMIDINE-DNA GLYCOSYLASE"/>
    <property type="match status" value="1"/>
</dbReference>
<comment type="cofactor">
    <cofactor evidence="2">
        <name>Zn(2+)</name>
        <dbReference type="ChEBI" id="CHEBI:29105"/>
    </cofactor>
</comment>
<feature type="domain" description="FPG-type" evidence="17">
    <location>
        <begin position="241"/>
        <end position="275"/>
    </location>
</feature>
<dbReference type="Pfam" id="PF01149">
    <property type="entry name" value="Fapy_DNA_glyco"/>
    <property type="match status" value="1"/>
</dbReference>
<evidence type="ECO:0000256" key="14">
    <source>
        <dbReference type="ARBA" id="ARBA00023295"/>
    </source>
</evidence>
<dbReference type="Gene3D" id="1.10.8.50">
    <property type="match status" value="1"/>
</dbReference>
<evidence type="ECO:0000256" key="12">
    <source>
        <dbReference type="ARBA" id="ARBA00023239"/>
    </source>
</evidence>
<dbReference type="NCBIfam" id="TIGR00577">
    <property type="entry name" value="fpg"/>
    <property type="match status" value="1"/>
</dbReference>
<dbReference type="EMBL" id="MEXN01000001">
    <property type="protein sequence ID" value="OGD04361.1"/>
    <property type="molecule type" value="Genomic_DNA"/>
</dbReference>
<dbReference type="Pfam" id="PF06831">
    <property type="entry name" value="H2TH"/>
    <property type="match status" value="1"/>
</dbReference>
<evidence type="ECO:0000256" key="9">
    <source>
        <dbReference type="ARBA" id="ARBA00022833"/>
    </source>
</evidence>
<dbReference type="InterPro" id="IPR020629">
    <property type="entry name" value="FPG_Glyclase"/>
</dbReference>
<dbReference type="SMART" id="SM01232">
    <property type="entry name" value="H2TH"/>
    <property type="match status" value="1"/>
</dbReference>
<dbReference type="GO" id="GO:0008270">
    <property type="term" value="F:zinc ion binding"/>
    <property type="evidence" value="ECO:0007669"/>
    <property type="project" value="UniProtKB-KW"/>
</dbReference>
<evidence type="ECO:0000313" key="19">
    <source>
        <dbReference type="EMBL" id="OGD04361.1"/>
    </source>
</evidence>
<dbReference type="SMART" id="SM00898">
    <property type="entry name" value="Fapy_DNA_glyco"/>
    <property type="match status" value="1"/>
</dbReference>
<dbReference type="InterPro" id="IPR010979">
    <property type="entry name" value="Ribosomal_uS13-like_H2TH"/>
</dbReference>
<dbReference type="Pfam" id="PF06827">
    <property type="entry name" value="zf-FPG_IleRS"/>
    <property type="match status" value="1"/>
</dbReference>
<keyword evidence="7 16" id="KW-0863">Zinc-finger</keyword>
<keyword evidence="13" id="KW-0511">Multifunctional enzyme</keyword>
<keyword evidence="6" id="KW-0227">DNA damage</keyword>
<proteinExistence type="inferred from homology"/>
<evidence type="ECO:0000313" key="20">
    <source>
        <dbReference type="Proteomes" id="UP000177080"/>
    </source>
</evidence>
<evidence type="ECO:0000256" key="1">
    <source>
        <dbReference type="ARBA" id="ARBA00001668"/>
    </source>
</evidence>
<dbReference type="CDD" id="cd08966">
    <property type="entry name" value="EcFpg-like_N"/>
    <property type="match status" value="1"/>
</dbReference>
<dbReference type="InterPro" id="IPR010663">
    <property type="entry name" value="Znf_FPG/IleRS"/>
</dbReference>
<keyword evidence="9" id="KW-0862">Zinc</keyword>
<dbReference type="GO" id="GO:0006284">
    <property type="term" value="P:base-excision repair"/>
    <property type="evidence" value="ECO:0007669"/>
    <property type="project" value="InterPro"/>
</dbReference>
<evidence type="ECO:0000256" key="2">
    <source>
        <dbReference type="ARBA" id="ARBA00001947"/>
    </source>
</evidence>
<keyword evidence="10" id="KW-0238">DNA-binding</keyword>
<dbReference type="FunFam" id="1.10.8.50:FF:000003">
    <property type="entry name" value="Formamidopyrimidine-DNA glycosylase"/>
    <property type="match status" value="1"/>
</dbReference>
<comment type="catalytic activity">
    <reaction evidence="1">
        <text>Hydrolysis of DNA containing ring-opened 7-methylguanine residues, releasing 2,6-diamino-4-hydroxy-5-(N-methyl)formamidopyrimidine.</text>
        <dbReference type="EC" id="3.2.2.23"/>
    </reaction>
</comment>
<gene>
    <name evidence="19" type="ORF">A2989_04990</name>
</gene>
<evidence type="ECO:0000256" key="15">
    <source>
        <dbReference type="ARBA" id="ARBA00044632"/>
    </source>
</evidence>
<keyword evidence="11" id="KW-0234">DNA repair</keyword>
<comment type="subunit">
    <text evidence="4">Monomer.</text>
</comment>
<evidence type="ECO:0000256" key="5">
    <source>
        <dbReference type="ARBA" id="ARBA00022723"/>
    </source>
</evidence>
<comment type="caution">
    <text evidence="19">The sequence shown here is derived from an EMBL/GenBank/DDBJ whole genome shotgun (WGS) entry which is preliminary data.</text>
</comment>
<dbReference type="STRING" id="1797259.A2989_04990"/>
<dbReference type="InterPro" id="IPR012319">
    <property type="entry name" value="FPG_cat"/>
</dbReference>
<evidence type="ECO:0000256" key="10">
    <source>
        <dbReference type="ARBA" id="ARBA00023125"/>
    </source>
</evidence>
<dbReference type="Proteomes" id="UP000177080">
    <property type="component" value="Unassembled WGS sequence"/>
</dbReference>
<evidence type="ECO:0000256" key="7">
    <source>
        <dbReference type="ARBA" id="ARBA00022771"/>
    </source>
</evidence>
<dbReference type="GO" id="GO:0140078">
    <property type="term" value="F:class I DNA-(apurinic or apyrimidinic site) endonuclease activity"/>
    <property type="evidence" value="ECO:0007669"/>
    <property type="project" value="UniProtKB-EC"/>
</dbReference>
<evidence type="ECO:0000256" key="8">
    <source>
        <dbReference type="ARBA" id="ARBA00022801"/>
    </source>
</evidence>
<dbReference type="SUPFAM" id="SSF81624">
    <property type="entry name" value="N-terminal domain of MutM-like DNA repair proteins"/>
    <property type="match status" value="1"/>
</dbReference>